<evidence type="ECO:0000313" key="2">
    <source>
        <dbReference type="Proteomes" id="UP000295264"/>
    </source>
</evidence>
<dbReference type="Proteomes" id="UP000295264">
    <property type="component" value="Unassembled WGS sequence"/>
</dbReference>
<evidence type="ECO:0000313" key="1">
    <source>
        <dbReference type="EMBL" id="TEA38595.1"/>
    </source>
</evidence>
<gene>
    <name evidence="1" type="ORF">DBR06_SOUSAS110517</name>
</gene>
<proteinExistence type="predicted"/>
<name>A0A484GSA4_SOUCH</name>
<accession>A0A484GSA4</accession>
<sequence>MTLEKTMSTSVPVTAFPSATLQSLHSLAQFLPFSSCPLALGSPWMANLRKLSS</sequence>
<dbReference type="AlphaFoldDB" id="A0A484GSA4"/>
<reference evidence="1 2" key="1">
    <citation type="journal article" date="2018" name="Genomics">
        <title>Molecular footprints of inshore aquatic adaptation in Indo-Pacific humpback dolphin (Sousa chinensis).</title>
        <authorList>
            <person name="Ming Y."/>
            <person name="Jian J."/>
            <person name="Yu F."/>
            <person name="Yu X."/>
            <person name="Wang J."/>
            <person name="Liu W."/>
        </authorList>
    </citation>
    <scope>NUCLEOTIDE SEQUENCE [LARGE SCALE GENOMIC DNA]</scope>
    <source>
        <strain evidence="1">MY-2018</strain>
        <tissue evidence="1">Skin</tissue>
    </source>
</reference>
<comment type="caution">
    <text evidence="1">The sequence shown here is derived from an EMBL/GenBank/DDBJ whole genome shotgun (WGS) entry which is preliminary data.</text>
</comment>
<keyword evidence="2" id="KW-1185">Reference proteome</keyword>
<dbReference type="EMBL" id="QWLN02004798">
    <property type="protein sequence ID" value="TEA38595.1"/>
    <property type="molecule type" value="Genomic_DNA"/>
</dbReference>
<protein>
    <submittedName>
        <fullName evidence="1">Uncharacterized protein</fullName>
    </submittedName>
</protein>
<feature type="non-terminal residue" evidence="1">
    <location>
        <position position="53"/>
    </location>
</feature>
<organism evidence="1 2">
    <name type="scientific">Sousa chinensis</name>
    <name type="common">Indo-pacific humpbacked dolphin</name>
    <name type="synonym">Steno chinensis</name>
    <dbReference type="NCBI Taxonomy" id="103600"/>
    <lineage>
        <taxon>Eukaryota</taxon>
        <taxon>Metazoa</taxon>
        <taxon>Chordata</taxon>
        <taxon>Craniata</taxon>
        <taxon>Vertebrata</taxon>
        <taxon>Euteleostomi</taxon>
        <taxon>Mammalia</taxon>
        <taxon>Eutheria</taxon>
        <taxon>Laurasiatheria</taxon>
        <taxon>Artiodactyla</taxon>
        <taxon>Whippomorpha</taxon>
        <taxon>Cetacea</taxon>
        <taxon>Odontoceti</taxon>
        <taxon>Delphinidae</taxon>
        <taxon>Sousa</taxon>
    </lineage>
</organism>